<gene>
    <name evidence="4" type="ORF">J2S05_000773</name>
</gene>
<dbReference type="InterPro" id="IPR043129">
    <property type="entry name" value="ATPase_NBD"/>
</dbReference>
<dbReference type="SUPFAM" id="SSF46785">
    <property type="entry name" value="Winged helix' DNA-binding domain"/>
    <property type="match status" value="1"/>
</dbReference>
<sequence>MAVPLNQTLVKKENKLTVLQIVKTQSPISRAETAQITGLNKGTVSSLVAELITEEFIHEIGHGESSGGRKPVMLHFQAGAGYSIGIDLGVHYLLGLLTDLQGHIITKIHQPLHSTDLDSVVSDLEHLIQTLINQAPPSHYGVIGIGIGVPGIVSKDGTILSAPNLDWKRVEIKSRLMQRFDSNVWVDNEANFGAIGEKAFGSNVAGENILYVSAGIGIGAGLILGSELYKGAKGYAGEVGHMTMEMNGPLCRCGNSGCWELYASEQALLNKLDQVNSLEACLELAAKGNEEILMTFNQLAHDLGVGIVSLIHTFSPNQIIIGNRLSLAEKYLEAELHRTLQSRMLPEQLANTSIVFSSLRNKSTALGASGYASEQFLLNPVEHKKNPQQTF</sequence>
<evidence type="ECO:0000256" key="3">
    <source>
        <dbReference type="ARBA" id="ARBA00022629"/>
    </source>
</evidence>
<proteinExistence type="inferred from homology"/>
<dbReference type="Proteomes" id="UP001225034">
    <property type="component" value="Unassembled WGS sequence"/>
</dbReference>
<dbReference type="EMBL" id="JAUSUA010000001">
    <property type="protein sequence ID" value="MDQ0205999.1"/>
    <property type="molecule type" value="Genomic_DNA"/>
</dbReference>
<keyword evidence="3" id="KW-0119">Carbohydrate metabolism</keyword>
<dbReference type="Gene3D" id="1.10.10.10">
    <property type="entry name" value="Winged helix-like DNA-binding domain superfamily/Winged helix DNA-binding domain"/>
    <property type="match status" value="1"/>
</dbReference>
<keyword evidence="3" id="KW-0859">Xylose metabolism</keyword>
<name>A0ABT9YDS8_9BACI</name>
<organism evidence="4 5">
    <name type="scientific">Alkalicoccobacillus murimartini</name>
    <dbReference type="NCBI Taxonomy" id="171685"/>
    <lineage>
        <taxon>Bacteria</taxon>
        <taxon>Bacillati</taxon>
        <taxon>Bacillota</taxon>
        <taxon>Bacilli</taxon>
        <taxon>Bacillales</taxon>
        <taxon>Bacillaceae</taxon>
        <taxon>Alkalicoccobacillus</taxon>
    </lineage>
</organism>
<evidence type="ECO:0000256" key="2">
    <source>
        <dbReference type="ARBA" id="ARBA00006479"/>
    </source>
</evidence>
<dbReference type="CDD" id="cd24076">
    <property type="entry name" value="ASKHA_ATPase_ROK_BsXylR-like"/>
    <property type="match status" value="1"/>
</dbReference>
<dbReference type="InterPro" id="IPR036388">
    <property type="entry name" value="WH-like_DNA-bd_sf"/>
</dbReference>
<evidence type="ECO:0000313" key="5">
    <source>
        <dbReference type="Proteomes" id="UP001225034"/>
    </source>
</evidence>
<comment type="caution">
    <text evidence="4">The sequence shown here is derived from an EMBL/GenBank/DDBJ whole genome shotgun (WGS) entry which is preliminary data.</text>
</comment>
<keyword evidence="5" id="KW-1185">Reference proteome</keyword>
<dbReference type="SUPFAM" id="SSF53067">
    <property type="entry name" value="Actin-like ATPase domain"/>
    <property type="match status" value="1"/>
</dbReference>
<comment type="similarity">
    <text evidence="2">Belongs to the ROK (NagC/XylR) family.</text>
</comment>
<protein>
    <submittedName>
        <fullName evidence="4">NBD/HSP70 family sugar kinase</fullName>
    </submittedName>
</protein>
<evidence type="ECO:0000313" key="4">
    <source>
        <dbReference type="EMBL" id="MDQ0205999.1"/>
    </source>
</evidence>
<comment type="function">
    <text evidence="1">Transcriptional repressor of xylose-utilizing enzymes.</text>
</comment>
<reference evidence="4 5" key="1">
    <citation type="submission" date="2023-07" db="EMBL/GenBank/DDBJ databases">
        <title>Genomic Encyclopedia of Type Strains, Phase IV (KMG-IV): sequencing the most valuable type-strain genomes for metagenomic binning, comparative biology and taxonomic classification.</title>
        <authorList>
            <person name="Goeker M."/>
        </authorList>
    </citation>
    <scope>NUCLEOTIDE SEQUENCE [LARGE SCALE GENOMIC DNA]</scope>
    <source>
        <strain evidence="4 5">DSM 19154</strain>
    </source>
</reference>
<accession>A0ABT9YDS8</accession>
<dbReference type="InterPro" id="IPR036390">
    <property type="entry name" value="WH_DNA-bd_sf"/>
</dbReference>
<dbReference type="InterPro" id="IPR000600">
    <property type="entry name" value="ROK"/>
</dbReference>
<keyword evidence="4" id="KW-0418">Kinase</keyword>
<dbReference type="RefSeq" id="WP_306980088.1">
    <property type="nucleotide sequence ID" value="NZ_JAUSUA010000001.1"/>
</dbReference>
<evidence type="ECO:0000256" key="1">
    <source>
        <dbReference type="ARBA" id="ARBA00002486"/>
    </source>
</evidence>
<dbReference type="Gene3D" id="3.30.420.40">
    <property type="match status" value="2"/>
</dbReference>
<dbReference type="GO" id="GO:0016301">
    <property type="term" value="F:kinase activity"/>
    <property type="evidence" value="ECO:0007669"/>
    <property type="project" value="UniProtKB-KW"/>
</dbReference>
<dbReference type="Pfam" id="PF00480">
    <property type="entry name" value="ROK"/>
    <property type="match status" value="1"/>
</dbReference>
<keyword evidence="4" id="KW-0808">Transferase</keyword>
<dbReference type="PANTHER" id="PTHR18964">
    <property type="entry name" value="ROK (REPRESSOR, ORF, KINASE) FAMILY"/>
    <property type="match status" value="1"/>
</dbReference>
<dbReference type="PANTHER" id="PTHR18964:SF149">
    <property type="entry name" value="BIFUNCTIONAL UDP-N-ACETYLGLUCOSAMINE 2-EPIMERASE_N-ACETYLMANNOSAMINE KINASE"/>
    <property type="match status" value="1"/>
</dbReference>